<dbReference type="AlphaFoldDB" id="A0A1Q2CUM9"/>
<dbReference type="InterPro" id="IPR041931">
    <property type="entry name" value="DNA_pol3_alpha_thumb_dom"/>
</dbReference>
<sequence length="1275" mass="138311">MSGFVHLRVASGYSFQYGASHPAELVAEAAAHGMDALAITDRGGLYGAVRFAKACLQAGIAPIVGVDLAVRPEGWQSVRRPTAARGGQLRDERLPRAVVLATSRAGWGTLCSLITAAQLSGERSDPVVTLETIARHCAGRDVLVLLGADSEVGELIAAGRADAAERAALRWREELGEGLVFAATNHHVGGRGVTSAHQAGGLIRLADRLGVTAVLTNAVRMARRAQAATVDVLDAARRLVPLDVRNIDRRNAEGYLKPPAAMRVAADEAARLAGRPDGETLLAATVAVAQRCRLDPIGDIGLGEIRLPEFETLGTTPEQAASVLRARCESGIAERYAAPGRDVFDRLDDELAVIGKLGFESYFLTVGDVVGLIRELGIRCAARGSGAGSLVNYALGVSGVDPIRYGLIMERFLSPLRVALPDIDLDVESARRTEVYDKILETFGGQRVACVAMLETYRVRHAVRDVGAALSLPPVEIDAMAKAFPHIRARDARNALRDLPELRAAGLGEERLDLLFGLVESLDGLPRHIALHPCGVILSDSSLGQRTPLEASYGGYPMSQFDKDDVEDLGLLKLDVLGIRMQSAMAHALEEIDRTDAEGPAPDIDALAPFDDEAVYDMIAHRATLGCFQIESPGQRELVGKFGPETFHDLIVDISLFRPGPVKSDMVTPFLEARQGWIEPEYLHESLIPALEQTYGVVVFHEQLIMIISAVTGCTFAQADEVRRALGDPEGQRQVRRWFTQKATERDYPEDLIDQIWFILESFASFGFCKAHAAAFALPTYQSAWLKRHYPAHFLSGILTHDPGMYPKRLLLEEARRMNISVLGLDVNRSTGQYRAERLEELVDELGEEVRLPEHFAMGAPTTTEGLPRVEGWGIRLALADVKGISEAEIERIVAGQPFVSLSDFWARARASEPVVERLILAGAFDRLYGVGRGAPVRRHDQVTRRDLLLALADLHRARRADERAAARAKGRRRQVLSDDPAELARAQRQQAERSAQAVQGALDFGETDAEATADVVVTGLPEMDDEQRLRAELEILGLDASQHIMGRYLPLLRAIGASSSRVLLQHRNQSEVLVAGVKVATQTPPVRSGRRVIFLTLDDSTGPVDTTFFEDVQGPYASTVFSSWMLLVRGKIRRTGPRGISIRATGAWDLGTLDEAWRGALAEGASEEEAIAAVTAILDEVPEGYSLVGTWEERPKQPAAQAGEGDGDEPAPEGFEPPPDPQQHTRAGGMGRRRVLVHASGFKQSPYSDIKPAGTGAAEAPRKLWHSSPGSSGR</sequence>
<dbReference type="GO" id="GO:0005737">
    <property type="term" value="C:cytoplasm"/>
    <property type="evidence" value="ECO:0007669"/>
    <property type="project" value="UniProtKB-SubCell"/>
</dbReference>
<keyword evidence="7" id="KW-0963">Cytoplasm</keyword>
<keyword evidence="12" id="KW-0239">DNA-directed DNA polymerase</keyword>
<dbReference type="GO" id="GO:0006281">
    <property type="term" value="P:DNA repair"/>
    <property type="evidence" value="ECO:0007669"/>
    <property type="project" value="UniProtKB-KW"/>
</dbReference>
<dbReference type="GO" id="GO:0006260">
    <property type="term" value="P:DNA replication"/>
    <property type="evidence" value="ECO:0007669"/>
    <property type="project" value="UniProtKB-KW"/>
</dbReference>
<evidence type="ECO:0000256" key="14">
    <source>
        <dbReference type="ARBA" id="ARBA00049244"/>
    </source>
</evidence>
<evidence type="ECO:0000256" key="6">
    <source>
        <dbReference type="ARBA" id="ARBA00019114"/>
    </source>
</evidence>
<dbReference type="GO" id="GO:0003676">
    <property type="term" value="F:nucleic acid binding"/>
    <property type="evidence" value="ECO:0007669"/>
    <property type="project" value="InterPro"/>
</dbReference>
<keyword evidence="13" id="KW-0234">DNA repair</keyword>
<feature type="region of interest" description="Disordered" evidence="15">
    <location>
        <begin position="964"/>
        <end position="991"/>
    </location>
</feature>
<dbReference type="InterPro" id="IPR004365">
    <property type="entry name" value="NA-bd_OB_tRNA"/>
</dbReference>
<dbReference type="EMBL" id="CP019607">
    <property type="protein sequence ID" value="AQP49813.1"/>
    <property type="molecule type" value="Genomic_DNA"/>
</dbReference>
<dbReference type="InterPro" id="IPR004013">
    <property type="entry name" value="PHP_dom"/>
</dbReference>
<evidence type="ECO:0000259" key="16">
    <source>
        <dbReference type="SMART" id="SM00481"/>
    </source>
</evidence>
<dbReference type="InterPro" id="IPR040982">
    <property type="entry name" value="DNA_pol3_finger"/>
</dbReference>
<dbReference type="PANTHER" id="PTHR32294">
    <property type="entry name" value="DNA POLYMERASE III SUBUNIT ALPHA"/>
    <property type="match status" value="1"/>
</dbReference>
<keyword evidence="10" id="KW-0235">DNA replication</keyword>
<evidence type="ECO:0000256" key="8">
    <source>
        <dbReference type="ARBA" id="ARBA00022679"/>
    </source>
</evidence>
<protein>
    <recommendedName>
        <fullName evidence="6">DNA polymerase III subunit alpha</fullName>
        <ecNumber evidence="4">2.7.7.7</ecNumber>
    </recommendedName>
    <alternativeName>
        <fullName evidence="5">Error-prone DNA polymerase</fullName>
    </alternativeName>
</protein>
<evidence type="ECO:0000313" key="18">
    <source>
        <dbReference type="Proteomes" id="UP000188235"/>
    </source>
</evidence>
<dbReference type="Pfam" id="PF02811">
    <property type="entry name" value="PHP"/>
    <property type="match status" value="1"/>
</dbReference>
<dbReference type="InterPro" id="IPR016195">
    <property type="entry name" value="Pol/histidinol_Pase-like"/>
</dbReference>
<evidence type="ECO:0000256" key="10">
    <source>
        <dbReference type="ARBA" id="ARBA00022705"/>
    </source>
</evidence>
<dbReference type="Proteomes" id="UP000188235">
    <property type="component" value="Chromosome"/>
</dbReference>
<keyword evidence="18" id="KW-1185">Reference proteome</keyword>
<evidence type="ECO:0000256" key="12">
    <source>
        <dbReference type="ARBA" id="ARBA00022932"/>
    </source>
</evidence>
<dbReference type="PANTHER" id="PTHR32294:SF4">
    <property type="entry name" value="ERROR-PRONE DNA POLYMERASE"/>
    <property type="match status" value="1"/>
</dbReference>
<comment type="catalytic activity">
    <reaction evidence="14">
        <text>DNA(n) + a 2'-deoxyribonucleoside 5'-triphosphate = DNA(n+1) + diphosphate</text>
        <dbReference type="Rhea" id="RHEA:22508"/>
        <dbReference type="Rhea" id="RHEA-COMP:17339"/>
        <dbReference type="Rhea" id="RHEA-COMP:17340"/>
        <dbReference type="ChEBI" id="CHEBI:33019"/>
        <dbReference type="ChEBI" id="CHEBI:61560"/>
        <dbReference type="ChEBI" id="CHEBI:173112"/>
        <dbReference type="EC" id="2.7.7.7"/>
    </reaction>
</comment>
<evidence type="ECO:0000256" key="4">
    <source>
        <dbReference type="ARBA" id="ARBA00012417"/>
    </source>
</evidence>
<dbReference type="CDD" id="cd04485">
    <property type="entry name" value="DnaE_OBF"/>
    <property type="match status" value="1"/>
</dbReference>
<evidence type="ECO:0000256" key="13">
    <source>
        <dbReference type="ARBA" id="ARBA00023204"/>
    </source>
</evidence>
<comment type="similarity">
    <text evidence="3">Belongs to the DNA polymerase type-C family. DnaE subfamily.</text>
</comment>
<dbReference type="Pfam" id="PF17657">
    <property type="entry name" value="DNA_pol3_finger"/>
    <property type="match status" value="1"/>
</dbReference>
<evidence type="ECO:0000256" key="2">
    <source>
        <dbReference type="ARBA" id="ARBA00007391"/>
    </source>
</evidence>
<dbReference type="Pfam" id="PF01336">
    <property type="entry name" value="tRNA_anti-codon"/>
    <property type="match status" value="1"/>
</dbReference>
<dbReference type="Gene3D" id="1.10.10.1600">
    <property type="entry name" value="Bacterial DNA polymerase III alpha subunit, thumb domain"/>
    <property type="match status" value="1"/>
</dbReference>
<dbReference type="InterPro" id="IPR004805">
    <property type="entry name" value="DnaE2/DnaE/PolC"/>
</dbReference>
<evidence type="ECO:0000313" key="17">
    <source>
        <dbReference type="EMBL" id="AQP49813.1"/>
    </source>
</evidence>
<dbReference type="RefSeq" id="WP_077347495.1">
    <property type="nucleotide sequence ID" value="NZ_CP019607.1"/>
</dbReference>
<proteinExistence type="inferred from homology"/>
<reference evidence="17 18" key="1">
    <citation type="journal article" date="2008" name="Int. J. Syst. Evol. Microbiol.">
        <title>Tessaracoccus flavescens sp. nov., isolated from marine sediment.</title>
        <authorList>
            <person name="Lee D.W."/>
            <person name="Lee S.D."/>
        </authorList>
    </citation>
    <scope>NUCLEOTIDE SEQUENCE [LARGE SCALE GENOMIC DNA]</scope>
    <source>
        <strain evidence="17 18">SST-39T</strain>
    </source>
</reference>
<dbReference type="Pfam" id="PF07733">
    <property type="entry name" value="DNA_pol3_alpha"/>
    <property type="match status" value="1"/>
</dbReference>
<feature type="region of interest" description="Disordered" evidence="15">
    <location>
        <begin position="1191"/>
        <end position="1275"/>
    </location>
</feature>
<feature type="domain" description="Polymerase/histidinol phosphatase N-terminal" evidence="16">
    <location>
        <begin position="5"/>
        <end position="72"/>
    </location>
</feature>
<evidence type="ECO:0000256" key="7">
    <source>
        <dbReference type="ARBA" id="ARBA00022490"/>
    </source>
</evidence>
<evidence type="ECO:0000256" key="11">
    <source>
        <dbReference type="ARBA" id="ARBA00022763"/>
    </source>
</evidence>
<dbReference type="InterPro" id="IPR029460">
    <property type="entry name" value="DNAPol_HHH"/>
</dbReference>
<dbReference type="EC" id="2.7.7.7" evidence="4"/>
<evidence type="ECO:0000256" key="9">
    <source>
        <dbReference type="ARBA" id="ARBA00022695"/>
    </source>
</evidence>
<dbReference type="Pfam" id="PF14579">
    <property type="entry name" value="HHH_6"/>
    <property type="match status" value="1"/>
</dbReference>
<dbReference type="OrthoDB" id="9803237at2"/>
<gene>
    <name evidence="17" type="ORF">BW733_02190</name>
</gene>
<dbReference type="GO" id="GO:0003887">
    <property type="term" value="F:DNA-directed DNA polymerase activity"/>
    <property type="evidence" value="ECO:0007669"/>
    <property type="project" value="UniProtKB-KW"/>
</dbReference>
<accession>A0A1Q2CUM9</accession>
<dbReference type="KEGG" id="tfa:BW733_02190"/>
<keyword evidence="11" id="KW-0227">DNA damage</keyword>
<evidence type="ECO:0000256" key="5">
    <source>
        <dbReference type="ARBA" id="ARBA00017273"/>
    </source>
</evidence>
<evidence type="ECO:0000256" key="15">
    <source>
        <dbReference type="SAM" id="MobiDB-lite"/>
    </source>
</evidence>
<name>A0A1Q2CUM9_9ACTN</name>
<dbReference type="SMART" id="SM00481">
    <property type="entry name" value="POLIIIAc"/>
    <property type="match status" value="1"/>
</dbReference>
<evidence type="ECO:0000256" key="1">
    <source>
        <dbReference type="ARBA" id="ARBA00004496"/>
    </source>
</evidence>
<organism evidence="17 18">
    <name type="scientific">Tessaracoccus flavescens</name>
    <dbReference type="NCBI Taxonomy" id="399497"/>
    <lineage>
        <taxon>Bacteria</taxon>
        <taxon>Bacillati</taxon>
        <taxon>Actinomycetota</taxon>
        <taxon>Actinomycetes</taxon>
        <taxon>Propionibacteriales</taxon>
        <taxon>Propionibacteriaceae</taxon>
        <taxon>Tessaracoccus</taxon>
    </lineage>
</organism>
<dbReference type="STRING" id="399497.BW733_02190"/>
<dbReference type="SUPFAM" id="SSF89550">
    <property type="entry name" value="PHP domain-like"/>
    <property type="match status" value="1"/>
</dbReference>
<comment type="subcellular location">
    <subcellularLocation>
        <location evidence="1">Cytoplasm</location>
    </subcellularLocation>
</comment>
<keyword evidence="9" id="KW-0548">Nucleotidyltransferase</keyword>
<evidence type="ECO:0000256" key="3">
    <source>
        <dbReference type="ARBA" id="ARBA00009496"/>
    </source>
</evidence>
<dbReference type="GO" id="GO:0008408">
    <property type="term" value="F:3'-5' exonuclease activity"/>
    <property type="evidence" value="ECO:0007669"/>
    <property type="project" value="InterPro"/>
</dbReference>
<dbReference type="InterPro" id="IPR011708">
    <property type="entry name" value="DNA_pol3_alpha_NTPase_dom"/>
</dbReference>
<dbReference type="NCBIfam" id="TIGR00594">
    <property type="entry name" value="polc"/>
    <property type="match status" value="1"/>
</dbReference>
<dbReference type="Gene3D" id="3.20.20.140">
    <property type="entry name" value="Metal-dependent hydrolases"/>
    <property type="match status" value="1"/>
</dbReference>
<comment type="similarity">
    <text evidence="2">Belongs to the DNA polymerase type-C family. DnaE2 subfamily.</text>
</comment>
<keyword evidence="8" id="KW-0808">Transferase</keyword>
<dbReference type="InterPro" id="IPR003141">
    <property type="entry name" value="Pol/His_phosphatase_N"/>
</dbReference>